<dbReference type="RefSeq" id="WP_091116706.1">
    <property type="nucleotide sequence ID" value="NZ_BKAF01000025.1"/>
</dbReference>
<keyword evidence="3" id="KW-1185">Reference proteome</keyword>
<reference evidence="2 3" key="1">
    <citation type="submission" date="2016-10" db="EMBL/GenBank/DDBJ databases">
        <authorList>
            <person name="de Groot N.N."/>
        </authorList>
    </citation>
    <scope>NUCLEOTIDE SEQUENCE [LARGE SCALE GENOMIC DNA]</scope>
    <source>
        <strain evidence="2 3">CGMCC 1.11156</strain>
    </source>
</reference>
<dbReference type="EMBL" id="FOQG01000020">
    <property type="protein sequence ID" value="SFJ19024.1"/>
    <property type="molecule type" value="Genomic_DNA"/>
</dbReference>
<organism evidence="2 3">
    <name type="scientific">Nocardioides psychrotolerans</name>
    <dbReference type="NCBI Taxonomy" id="1005945"/>
    <lineage>
        <taxon>Bacteria</taxon>
        <taxon>Bacillati</taxon>
        <taxon>Actinomycetota</taxon>
        <taxon>Actinomycetes</taxon>
        <taxon>Propionibacteriales</taxon>
        <taxon>Nocardioidaceae</taxon>
        <taxon>Nocardioides</taxon>
    </lineage>
</organism>
<feature type="compositionally biased region" description="Low complexity" evidence="1">
    <location>
        <begin position="42"/>
        <end position="53"/>
    </location>
</feature>
<feature type="region of interest" description="Disordered" evidence="1">
    <location>
        <begin position="1"/>
        <end position="22"/>
    </location>
</feature>
<sequence length="216" mass="21976">MINAHDLSRSAAPSAPPPHSRRRHIGAALALTLASAAIVGCSSGSSTNPTGTPTSGGSGTTSSAAPAPGSPVLPVTSNPISNTSTTQALTIDTVLVENNVDQAGNAATDHLEIAMTNTGTVDLTAFEVYYTFADPKTGDTEGYYAELPASFTIAPGAQRAAHFDNTGEADHFPVNEFSLYYTDVNALDVTVEVSATDTATQTATTTKDAGGPETAD</sequence>
<gene>
    <name evidence="2" type="ORF">SAMN05216561_12035</name>
</gene>
<dbReference type="Proteomes" id="UP000198649">
    <property type="component" value="Unassembled WGS sequence"/>
</dbReference>
<proteinExistence type="predicted"/>
<dbReference type="STRING" id="1005945.SAMN05216561_12035"/>
<accession>A0A1I3PBQ3</accession>
<feature type="region of interest" description="Disordered" evidence="1">
    <location>
        <begin position="42"/>
        <end position="81"/>
    </location>
</feature>
<name>A0A1I3PBQ3_9ACTN</name>
<evidence type="ECO:0000313" key="3">
    <source>
        <dbReference type="Proteomes" id="UP000198649"/>
    </source>
</evidence>
<dbReference type="AlphaFoldDB" id="A0A1I3PBQ3"/>
<protein>
    <submittedName>
        <fullName evidence="2">Uncharacterized protein</fullName>
    </submittedName>
</protein>
<evidence type="ECO:0000256" key="1">
    <source>
        <dbReference type="SAM" id="MobiDB-lite"/>
    </source>
</evidence>
<evidence type="ECO:0000313" key="2">
    <source>
        <dbReference type="EMBL" id="SFJ19024.1"/>
    </source>
</evidence>